<name>A0AAV4XPS5_CAEEX</name>
<evidence type="ECO:0000313" key="1">
    <source>
        <dbReference type="EMBL" id="GIY97176.1"/>
    </source>
</evidence>
<proteinExistence type="predicted"/>
<gene>
    <name evidence="1" type="primary">AVEN_107003_1</name>
    <name evidence="1" type="ORF">CEXT_576851</name>
</gene>
<comment type="caution">
    <text evidence="1">The sequence shown here is derived from an EMBL/GenBank/DDBJ whole genome shotgun (WGS) entry which is preliminary data.</text>
</comment>
<sequence length="141" mass="16231">MTRLDGREPSTLAQDTLQQWQAGSNNSLKGRAVFDLCPKVHLKRLHGNFYINQLITGHGALAQYQGKFFCKDEICSCGKAVEDRIHLVFHCERWQGLRDKWFPANYSQLSLLQLLQNKTVRTALQTIMKQKLEVMLQELPS</sequence>
<protein>
    <submittedName>
        <fullName evidence="1">RNase H domain-containing protein</fullName>
    </submittedName>
</protein>
<dbReference type="AlphaFoldDB" id="A0AAV4XPS5"/>
<organism evidence="1 2">
    <name type="scientific">Caerostris extrusa</name>
    <name type="common">Bark spider</name>
    <name type="synonym">Caerostris bankana</name>
    <dbReference type="NCBI Taxonomy" id="172846"/>
    <lineage>
        <taxon>Eukaryota</taxon>
        <taxon>Metazoa</taxon>
        <taxon>Ecdysozoa</taxon>
        <taxon>Arthropoda</taxon>
        <taxon>Chelicerata</taxon>
        <taxon>Arachnida</taxon>
        <taxon>Araneae</taxon>
        <taxon>Araneomorphae</taxon>
        <taxon>Entelegynae</taxon>
        <taxon>Araneoidea</taxon>
        <taxon>Araneidae</taxon>
        <taxon>Caerostris</taxon>
    </lineage>
</organism>
<dbReference type="Proteomes" id="UP001054945">
    <property type="component" value="Unassembled WGS sequence"/>
</dbReference>
<accession>A0AAV4XPS5</accession>
<dbReference type="EMBL" id="BPLR01018125">
    <property type="protein sequence ID" value="GIY97176.1"/>
    <property type="molecule type" value="Genomic_DNA"/>
</dbReference>
<evidence type="ECO:0000313" key="2">
    <source>
        <dbReference type="Proteomes" id="UP001054945"/>
    </source>
</evidence>
<reference evidence="1 2" key="1">
    <citation type="submission" date="2021-06" db="EMBL/GenBank/DDBJ databases">
        <title>Caerostris extrusa draft genome.</title>
        <authorList>
            <person name="Kono N."/>
            <person name="Arakawa K."/>
        </authorList>
    </citation>
    <scope>NUCLEOTIDE SEQUENCE [LARGE SCALE GENOMIC DNA]</scope>
</reference>
<keyword evidence="2" id="KW-1185">Reference proteome</keyword>